<feature type="region of interest" description="Disordered" evidence="2">
    <location>
        <begin position="1809"/>
        <end position="1921"/>
    </location>
</feature>
<evidence type="ECO:0000259" key="4">
    <source>
        <dbReference type="Pfam" id="PF23314"/>
    </source>
</evidence>
<feature type="compositionally biased region" description="Polar residues" evidence="2">
    <location>
        <begin position="3009"/>
        <end position="3027"/>
    </location>
</feature>
<accession>A0AAJ7U2B8</accession>
<feature type="region of interest" description="Disordered" evidence="2">
    <location>
        <begin position="3174"/>
        <end position="3224"/>
    </location>
</feature>
<comment type="similarity">
    <text evidence="1">Belongs to the TASOR family.</text>
</comment>
<feature type="domain" description="TASOR PIN" evidence="5">
    <location>
        <begin position="1646"/>
        <end position="1787"/>
    </location>
</feature>
<evidence type="ECO:0000259" key="5">
    <source>
        <dbReference type="Pfam" id="PF24630"/>
    </source>
</evidence>
<protein>
    <submittedName>
        <fullName evidence="7">Uncharacterized protein LOC116952277 isoform X1</fullName>
    </submittedName>
</protein>
<keyword evidence="6" id="KW-1185">Reference proteome</keyword>
<dbReference type="Pfam" id="PF12509">
    <property type="entry name" value="DUF3715"/>
    <property type="match status" value="1"/>
</dbReference>
<dbReference type="Pfam" id="PF24630">
    <property type="entry name" value="PIN_TASOR"/>
    <property type="match status" value="1"/>
</dbReference>
<organism evidence="6 7">
    <name type="scientific">Petromyzon marinus</name>
    <name type="common">Sea lamprey</name>
    <dbReference type="NCBI Taxonomy" id="7757"/>
    <lineage>
        <taxon>Eukaryota</taxon>
        <taxon>Metazoa</taxon>
        <taxon>Chordata</taxon>
        <taxon>Craniata</taxon>
        <taxon>Vertebrata</taxon>
        <taxon>Cyclostomata</taxon>
        <taxon>Hyperoartia</taxon>
        <taxon>Petromyzontiformes</taxon>
        <taxon>Petromyzontidae</taxon>
        <taxon>Petromyzon</taxon>
    </lineage>
</organism>
<evidence type="ECO:0000256" key="1">
    <source>
        <dbReference type="ARBA" id="ARBA00008058"/>
    </source>
</evidence>
<evidence type="ECO:0000313" key="6">
    <source>
        <dbReference type="Proteomes" id="UP001318040"/>
    </source>
</evidence>
<evidence type="ECO:0000256" key="2">
    <source>
        <dbReference type="SAM" id="MobiDB-lite"/>
    </source>
</evidence>
<name>A0AAJ7U2B8_PETMA</name>
<feature type="compositionally biased region" description="Polar residues" evidence="2">
    <location>
        <begin position="2567"/>
        <end position="2583"/>
    </location>
</feature>
<dbReference type="GO" id="GO:0045814">
    <property type="term" value="P:negative regulation of gene expression, epigenetic"/>
    <property type="evidence" value="ECO:0007669"/>
    <property type="project" value="InterPro"/>
</dbReference>
<feature type="region of interest" description="Disordered" evidence="2">
    <location>
        <begin position="2212"/>
        <end position="2252"/>
    </location>
</feature>
<reference evidence="7" key="1">
    <citation type="submission" date="2025-08" db="UniProtKB">
        <authorList>
            <consortium name="RefSeq"/>
        </authorList>
    </citation>
    <scope>IDENTIFICATION</scope>
    <source>
        <tissue evidence="7">Sperm</tissue>
    </source>
</reference>
<feature type="region of interest" description="Disordered" evidence="2">
    <location>
        <begin position="2081"/>
        <end position="2144"/>
    </location>
</feature>
<feature type="compositionally biased region" description="Low complexity" evidence="2">
    <location>
        <begin position="2639"/>
        <end position="2648"/>
    </location>
</feature>
<feature type="compositionally biased region" description="Basic and acidic residues" evidence="2">
    <location>
        <begin position="2616"/>
        <end position="2626"/>
    </location>
</feature>
<dbReference type="Pfam" id="PF23314">
    <property type="entry name" value="TASOR_alpha-beta"/>
    <property type="match status" value="1"/>
</dbReference>
<feature type="region of interest" description="Disordered" evidence="2">
    <location>
        <begin position="2867"/>
        <end position="3092"/>
    </location>
</feature>
<gene>
    <name evidence="7" type="primary">LOC116952277</name>
</gene>
<evidence type="ECO:0000259" key="3">
    <source>
        <dbReference type="Pfam" id="PF12509"/>
    </source>
</evidence>
<feature type="domain" description="TASOR pseudo-PARP" evidence="3">
    <location>
        <begin position="154"/>
        <end position="294"/>
    </location>
</feature>
<proteinExistence type="inferred from homology"/>
<dbReference type="GeneID" id="116952277"/>
<dbReference type="PANTHER" id="PTHR16207:SF11">
    <property type="entry name" value="SET DOMAIN-CONTAINING PROTEIN"/>
    <property type="match status" value="1"/>
</dbReference>
<dbReference type="PANTHER" id="PTHR16207">
    <property type="entry name" value="SET DOMAIN-CONTAINING PROTEIN"/>
    <property type="match status" value="1"/>
</dbReference>
<feature type="compositionally biased region" description="Pro residues" evidence="2">
    <location>
        <begin position="1857"/>
        <end position="1875"/>
    </location>
</feature>
<dbReference type="InterPro" id="IPR056242">
    <property type="entry name" value="PIN_TASOR"/>
</dbReference>
<feature type="region of interest" description="Disordered" evidence="2">
    <location>
        <begin position="965"/>
        <end position="1021"/>
    </location>
</feature>
<feature type="compositionally biased region" description="Basic and acidic residues" evidence="2">
    <location>
        <begin position="2756"/>
        <end position="2787"/>
    </location>
</feature>
<feature type="compositionally biased region" description="Basic and acidic residues" evidence="2">
    <location>
        <begin position="2911"/>
        <end position="2922"/>
    </location>
</feature>
<feature type="compositionally biased region" description="Pro residues" evidence="2">
    <location>
        <begin position="3034"/>
        <end position="3074"/>
    </location>
</feature>
<feature type="region of interest" description="Disordered" evidence="2">
    <location>
        <begin position="2271"/>
        <end position="2365"/>
    </location>
</feature>
<dbReference type="Proteomes" id="UP001318040">
    <property type="component" value="Chromosome 46"/>
</dbReference>
<feature type="region of interest" description="Disordered" evidence="2">
    <location>
        <begin position="19"/>
        <end position="38"/>
    </location>
</feature>
<dbReference type="GO" id="GO:0005654">
    <property type="term" value="C:nucleoplasm"/>
    <property type="evidence" value="ECO:0007669"/>
    <property type="project" value="TreeGrafter"/>
</dbReference>
<feature type="compositionally biased region" description="Polar residues" evidence="2">
    <location>
        <begin position="2968"/>
        <end position="2985"/>
    </location>
</feature>
<evidence type="ECO:0000313" key="7">
    <source>
        <dbReference type="RefSeq" id="XP_032827370.1"/>
    </source>
</evidence>
<feature type="region of interest" description="Disordered" evidence="2">
    <location>
        <begin position="2567"/>
        <end position="2794"/>
    </location>
</feature>
<feature type="region of interest" description="Disordered" evidence="2">
    <location>
        <begin position="489"/>
        <end position="513"/>
    </location>
</feature>
<feature type="region of interest" description="Disordered" evidence="2">
    <location>
        <begin position="1941"/>
        <end position="2051"/>
    </location>
</feature>
<feature type="compositionally biased region" description="Basic and acidic residues" evidence="2">
    <location>
        <begin position="2883"/>
        <end position="2899"/>
    </location>
</feature>
<feature type="compositionally biased region" description="Low complexity" evidence="2">
    <location>
        <begin position="2871"/>
        <end position="2882"/>
    </location>
</feature>
<feature type="compositionally biased region" description="Basic and acidic residues" evidence="2">
    <location>
        <begin position="1961"/>
        <end position="1991"/>
    </location>
</feature>
<feature type="compositionally biased region" description="Low complexity" evidence="2">
    <location>
        <begin position="2990"/>
        <end position="3003"/>
    </location>
</feature>
<feature type="domain" description="TASOR alpha/beta" evidence="4">
    <location>
        <begin position="1550"/>
        <end position="1642"/>
    </location>
</feature>
<feature type="compositionally biased region" description="Basic and acidic residues" evidence="2">
    <location>
        <begin position="2957"/>
        <end position="2967"/>
    </location>
</feature>
<feature type="region of interest" description="Disordered" evidence="2">
    <location>
        <begin position="1280"/>
        <end position="1302"/>
    </location>
</feature>
<dbReference type="KEGG" id="pmrn:116952277"/>
<feature type="region of interest" description="Disordered" evidence="2">
    <location>
        <begin position="2161"/>
        <end position="2198"/>
    </location>
</feature>
<feature type="region of interest" description="Disordered" evidence="2">
    <location>
        <begin position="1043"/>
        <end position="1077"/>
    </location>
</feature>
<dbReference type="InterPro" id="IPR056243">
    <property type="entry name" value="TASOR_ab_dom"/>
</dbReference>
<dbReference type="InterPro" id="IPR046432">
    <property type="entry name" value="TASOR"/>
</dbReference>
<feature type="compositionally biased region" description="Pro residues" evidence="2">
    <location>
        <begin position="2101"/>
        <end position="2114"/>
    </location>
</feature>
<feature type="compositionally biased region" description="Polar residues" evidence="2">
    <location>
        <begin position="2026"/>
        <end position="2037"/>
    </location>
</feature>
<feature type="compositionally biased region" description="Basic and acidic residues" evidence="2">
    <location>
        <begin position="989"/>
        <end position="1002"/>
    </location>
</feature>
<feature type="compositionally biased region" description="Polar residues" evidence="2">
    <location>
        <begin position="2233"/>
        <end position="2242"/>
    </location>
</feature>
<feature type="compositionally biased region" description="Acidic residues" evidence="2">
    <location>
        <begin position="1061"/>
        <end position="1072"/>
    </location>
</feature>
<sequence>MSKASSSATATVTGRAIFNAEKQNVHRNHGGAGSSSTWLPSAAAAASSAVASAAAAAAAVDASGKPADKQKQQERFLSLPSLTRFQIPKKSKERNGGLLRPVSTTSREFNREILPVIQKAYLYPDSMRYFKYTDVWLVQNKKLLVEFNEWRKDMRREGRLEKELDESYGFFLADSERSAKEACQNGLCVGNVKTGCLGTPKMGVYLCSFSDVLQPMQLPIGTGVMLIFKICKGRVQTLERPSNPSSQFDCHVSKKLAFVNSSSNNDCFVHKHSQCYLFEFGELDICRRPRQVCPYAMVAFSYEGDGISVPLRDKSRPPVQNTAKVTPKRHYIVWEGQLMNKGQNLGQVTLKSMQLSVLPIALPGKIEVDNTVRNEHVMKMLPRRVFMKYLYANSKEVNVYKWYCCLFEMSSAYEYTSQPRLEALQAKLKREETMLVKFLEDGGFLLVFPPGVIVNEKSHDVESSNLKAMFVFKEPRIVVGIGAATFTDTGAPDTTASDTTASDTTALDTTAPDTTALKTPLGLKSLLTAQHQLQEEAHFHHHWKGKQSLPLVPMPCSRLRHCFERLLRCDPAWPPLPSSYQPEEVPPTTTHKRRATRVPGKALRTYLDRPDSFMIAVPTEDQMMGASGGCVTRLGPWEAEDPDLSSLRPARKKSRFGIEARDNLGEVAMKWEMNDGSGGGGLDNDDGEDLDRLAMSPTGERDCGEMLRRRCSEQEGARMGGDAAEYKQTDIEQLLALVLAKKMVEQNKDNIDVDGVLGLAEKAFVDHNGLERGADQNALEESRVISWDGCYDFGGDWPHTQDSLELCVLRAVYGPYNPSLDNELMDTWKILLAREVLHGCNDPQDSATKEQWKDMGLAYRKTIDRDMITCNFNNKQYSAAMGFPPTHEPVDDLPASSPGWKLVTLTGLRKNFLPENYVNECDPRYSHCNASTRLPDHGTGEKAFDDGPVACADFLREIPLLEEEERRRCSGGSRGGLAALPSEGPHFPHNAEGDLSLPRKPDAPSFLPASDGTPTANLADLPAPQTQDVFASMRQMVSNLWSGGVDSGVNGDTRGGVGDGDSNESEGFDDNPDGQVHSKRLLGKCVKHIKSSVTKSSVSSASTSDSDDCADFFPRFPSLLKSAPGHPILPRGPFCGWIELKEPVLSLVRSMDEIAGVAEPSIPPLDLLDRWQQQQCRPGEVKGRLGQSRRFKKLHSVDEVADDCATMLAREMDGLCRSAGWDLRSPAEGRHAVHVPPADGVGTNADTLIYQMREQLKSESLASKICSYLKRVQKHNRLHATAGDEQGEEDEESNHRTSTTAAVRSYERVSLDDSYFDRCDRRRDCGIQQEAAVVTMAVAVQDFQAGSSRREDGDAAVAAWSPTVESVTWPGSPVSMDLDEDSEGCEDEADVRVTGSEVKGGGWGDLMEQRCDATLASSSVVHARHIAKPSKTDLPWAGWICSQPDASGRLGWHPSSVELPPPHPIGDVPPETTCLRFPHTEQPSPQLVSTARPDYITACQVVPVGIGAGSLPSTLQPEVVPAGLSLGPATAVAGQPSDTQAVPGLVDQRDAFYVHGSPADPELEPIREYLRLQNWEEIQDGRLAEYETSSKRALVVIRNKDIGSILHTIPRLLQLRQASSGVRFAGVDGLADITNRSFRKLLHLGGFLVSDDTALKEAASDPGLVQKFIGVLRSLNSVGSRWVWKLHGRMVKNLHTAGRESCVWGDVLSLVLGAERQQLAEFLPPHACDDACNASLGFLGCAVSLQALSPQCRYTVFLTGNVEENVSRFHNAGIAVSTISDFITKFHQGAFEPTHRRMAMAAANVAKQSKEREACLQHPPEPNAKTKLLNLGLQRPPMSVPSEERKDAGKQGWPLVRPLPPNPSQPPQPPQPSLPPAQERQGQVAAPAALPDLKESNQTRPNVPPPAAKRDPQSEGPMSTVAVSAALEDQNVSGQFWPNVLRPAVKPDPLPRKASMAASLDGKKMSSWESQPVEHDNQWLKALTAEEKEADNQNSPLVPPSIEKWEQQPTRPASVAQEVKKESGCSLISASSVPSFKQQQQQQQQMRVKNQEIKVASRPLSDDATKVGAQSCSLVHSTTICGERQPDPVTSTVCDETPVVVPSPSPIPRTPPRPEQQLKAATSSDEKDTEEQSSTFIRQPTFDKEQRPVVVSSMLLDEEEYGSRGSCLVTSSSSTREEGPAAVTSTTSGAKREGKRKCCSSTTTLSALRQELQPRVEPSASAVVKKETERSSLVEQHQQRTSALRPPGETIETLQVDGTYGGLGWYSASEKAAAPVPLEKREDDETSSSAIHLSTDENQQRQATVVLPPSPLRAEKKSGQSSPRAHSRAGKSERLPNSAASTLTGEVDDDGSQVGRFVSPPVTPREQQIGAAASVVLAETKREEKQRCILVPQQSQQQRQYFKSPPLVEKKERKRKWASVLSSSYKQEQQQLSLVSSKSMEEKVDGRQSKAPLLPLSTVSIELQPKTAALAAFEKRDASQRRCPILQFAIHEDGQQLPEQKTESGCTAGTEHLPRVAVCMSPEEKGKTQRGSSVAMHEECLAVVTPASSQLWAEKPSSTQNFSYALSSSISEHGQQSKPSPQMTFEDDEETGSQQRQLFLPRHDRQPSLAAPAPPVDKKDNKDSRHSRLATSVHERPPAAEAAVSSSPYDKRESGETWIPVAPQQSSRKEQQQKPEALAAVMVAAPQLEAGKHNGQGNATHDSLCPSIPISQEGNHDLAGDLAGGRKHGPATPPDERAECKRRRTDVGEPPGPPPRDTKAESDGKRDDDGVSDTPDERKQCDEKRAISDLPTPPAVLHLRVSSFSSSGDNAKGQRGALLLQGDGQVRVGGLPDRSRLTVHPSCQSERKKNILKPLSLWEEIKLRHKQGNQHTAGMATAAVAAHGREKPGRADGLTEKSKMGAAEMLSPPAFHRDGCTEKRAETPSGDQQQWKTPPERMRITKSSAEEESERRRRRSPGRDDSLDRGLHSSQAPHTQPWCQTGDPEQNNKDSSTTDATSASASSRCPTEESGSTIKQQHLPTTSTTAMTVLPAQPKIPPQPPLPPSSPPPPPPELPPPPPPPECPPSKSLPPPRQPSDCALQPLLPPPLPPLFLSQALHQGVQPCLSRPGFVLPPPPCATVPPPSCPIAPPQFGMMPPPSCPTVPPPSCPTMPPPSCRTLPPPCPTVHPNSPPPVQPPPWMFVGSTGTLPGPTATARPPQASPAQTYQQPYHYLPHYSGPWQPPS</sequence>
<dbReference type="InterPro" id="IPR022188">
    <property type="entry name" value="TASOR_DUF3715"/>
</dbReference>
<dbReference type="RefSeq" id="XP_032827370.1">
    <property type="nucleotide sequence ID" value="XM_032971479.1"/>
</dbReference>